<organism evidence="6 7">
    <name type="scientific">Rhodococcus opacus (strain B4)</name>
    <dbReference type="NCBI Taxonomy" id="632772"/>
    <lineage>
        <taxon>Bacteria</taxon>
        <taxon>Bacillati</taxon>
        <taxon>Actinomycetota</taxon>
        <taxon>Actinomycetes</taxon>
        <taxon>Mycobacteriales</taxon>
        <taxon>Nocardiaceae</taxon>
        <taxon>Rhodococcus</taxon>
    </lineage>
</organism>
<dbReference type="PANTHER" id="PTHR11699">
    <property type="entry name" value="ALDEHYDE DEHYDROGENASE-RELATED"/>
    <property type="match status" value="1"/>
</dbReference>
<keyword evidence="2" id="KW-0520">NAD</keyword>
<dbReference type="InterPro" id="IPR016163">
    <property type="entry name" value="Ald_DH_C"/>
</dbReference>
<dbReference type="NCBIfam" id="NF010000">
    <property type="entry name" value="PRK13473.1"/>
    <property type="match status" value="1"/>
</dbReference>
<dbReference type="EMBL" id="AP011115">
    <property type="protein sequence ID" value="BAH48360.1"/>
    <property type="molecule type" value="Genomic_DNA"/>
</dbReference>
<dbReference type="RefSeq" id="WP_012687369.1">
    <property type="nucleotide sequence ID" value="NC_012522.1"/>
</dbReference>
<evidence type="ECO:0000256" key="3">
    <source>
        <dbReference type="PROSITE-ProRule" id="PRU10007"/>
    </source>
</evidence>
<dbReference type="PATRIC" id="fig|632772.20.peg.133"/>
<comment type="similarity">
    <text evidence="4">Belongs to the aldehyde dehydrogenase family.</text>
</comment>
<dbReference type="InterPro" id="IPR016160">
    <property type="entry name" value="Ald_DH_CS_CYS"/>
</dbReference>
<name>C1ASB1_RHOOB</name>
<dbReference type="PROSITE" id="PS00687">
    <property type="entry name" value="ALDEHYDE_DEHYDR_GLU"/>
    <property type="match status" value="1"/>
</dbReference>
<reference evidence="6 7" key="1">
    <citation type="submission" date="2009-03" db="EMBL/GenBank/DDBJ databases">
        <title>Comparison of the complete genome sequences of Rhodococcus erythropolis PR4 and Rhodococcus opacus B4.</title>
        <authorList>
            <person name="Takarada H."/>
            <person name="Sekine M."/>
            <person name="Hosoyama A."/>
            <person name="Yamada R."/>
            <person name="Fujisawa T."/>
            <person name="Omata S."/>
            <person name="Shimizu A."/>
            <person name="Tsukatani N."/>
            <person name="Tanikawa S."/>
            <person name="Fujita N."/>
            <person name="Harayama S."/>
        </authorList>
    </citation>
    <scope>NUCLEOTIDE SEQUENCE [LARGE SCALE GENOMIC DNA]</scope>
    <source>
        <strain evidence="6 7">B4</strain>
    </source>
</reference>
<evidence type="ECO:0000256" key="4">
    <source>
        <dbReference type="RuleBase" id="RU003345"/>
    </source>
</evidence>
<dbReference type="InterPro" id="IPR015590">
    <property type="entry name" value="Aldehyde_DH_dom"/>
</dbReference>
<feature type="domain" description="Aldehyde dehydrogenase" evidence="5">
    <location>
        <begin position="27"/>
        <end position="487"/>
    </location>
</feature>
<dbReference type="InterPro" id="IPR016161">
    <property type="entry name" value="Ald_DH/histidinol_DH"/>
</dbReference>
<dbReference type="STRING" id="632772.ROP_01130"/>
<proteinExistence type="inferred from homology"/>
<dbReference type="InterPro" id="IPR029510">
    <property type="entry name" value="Ald_DH_CS_GLU"/>
</dbReference>
<dbReference type="HOGENOM" id="CLU_005391_0_0_11"/>
<keyword evidence="1 4" id="KW-0560">Oxidoreductase</keyword>
<dbReference type="PROSITE" id="PS00070">
    <property type="entry name" value="ALDEHYDE_DEHYDR_CYS"/>
    <property type="match status" value="1"/>
</dbReference>
<sequence>MLTSDTLTAARDRIKTMRVTHFIDGAFVESESGCDTTDIVNPADESVLATAPRGGREEVGRAVDAARRARRRWAKTTPGERAAVLLHIADVIDANVELLAAVESLNVGKPLAAVMEEIPVASDCLRFMAGAVRTAQAPATAEYVSGHLSTIRREPVGVVGAVVPWNYPLMMAAWKIAPILAAGNTLVLKPSELTPLSMVLLAELVSDVLPEGVLNVVLGPGRVVGDALGRHPGIDMIALTGSTRAGQEVAAGASGTVKRLHLELGGKAPVVVFDDADLEAAVEAVVAAGFVNAGQECGAATRVLVHRDVHDELVERLSRAAAALIMGDPADGSSIELGPMVSGAQRARVAAMVERAIVAGAVAVAGGAVPECRGFFYPATVLTGIEAGSEMAREEVFGPVVTVETFETESEAIAKANDVVYGLAGSVWTRDHGRALRVVDQLDFGSVWTNAHLIFSSEMPWVGFSQSGYGRDNSTYALDDYTRTKHITMSMGMPADQAR</sequence>
<gene>
    <name evidence="6" type="ordered locus">ROP_01130</name>
</gene>
<evidence type="ECO:0000313" key="7">
    <source>
        <dbReference type="Proteomes" id="UP000002212"/>
    </source>
</evidence>
<dbReference type="OrthoDB" id="6882680at2"/>
<dbReference type="EC" id="1.2.1.-" evidence="6"/>
<dbReference type="InterPro" id="IPR016162">
    <property type="entry name" value="Ald_DH_N"/>
</dbReference>
<dbReference type="AlphaFoldDB" id="C1ASB1"/>
<protein>
    <submittedName>
        <fullName evidence="6">Aldehyde dehydrogenase</fullName>
        <ecNumber evidence="6">1.2.1.-</ecNumber>
    </submittedName>
</protein>
<dbReference type="Pfam" id="PF00171">
    <property type="entry name" value="Aldedh"/>
    <property type="match status" value="1"/>
</dbReference>
<dbReference type="GO" id="GO:0016620">
    <property type="term" value="F:oxidoreductase activity, acting on the aldehyde or oxo group of donors, NAD or NADP as acceptor"/>
    <property type="evidence" value="ECO:0007669"/>
    <property type="project" value="InterPro"/>
</dbReference>
<dbReference type="Proteomes" id="UP000002212">
    <property type="component" value="Chromosome"/>
</dbReference>
<dbReference type="FunFam" id="3.40.309.10:FF:000010">
    <property type="entry name" value="Gamma-aminobutyraldehyde dehydrogenase"/>
    <property type="match status" value="1"/>
</dbReference>
<dbReference type="KEGG" id="rop:ROP_01130"/>
<dbReference type="Gene3D" id="3.40.605.10">
    <property type="entry name" value="Aldehyde Dehydrogenase, Chain A, domain 1"/>
    <property type="match status" value="1"/>
</dbReference>
<accession>C1ASB1</accession>
<evidence type="ECO:0000259" key="5">
    <source>
        <dbReference type="Pfam" id="PF00171"/>
    </source>
</evidence>
<dbReference type="SUPFAM" id="SSF53720">
    <property type="entry name" value="ALDH-like"/>
    <property type="match status" value="1"/>
</dbReference>
<feature type="active site" evidence="3">
    <location>
        <position position="263"/>
    </location>
</feature>
<dbReference type="Gene3D" id="3.40.309.10">
    <property type="entry name" value="Aldehyde Dehydrogenase, Chain A, domain 2"/>
    <property type="match status" value="1"/>
</dbReference>
<dbReference type="FunFam" id="3.40.605.10:FF:000001">
    <property type="entry name" value="Aldehyde dehydrogenase 1"/>
    <property type="match status" value="1"/>
</dbReference>
<evidence type="ECO:0000256" key="2">
    <source>
        <dbReference type="ARBA" id="ARBA00023027"/>
    </source>
</evidence>
<evidence type="ECO:0000256" key="1">
    <source>
        <dbReference type="ARBA" id="ARBA00023002"/>
    </source>
</evidence>
<evidence type="ECO:0000313" key="6">
    <source>
        <dbReference type="EMBL" id="BAH48360.1"/>
    </source>
</evidence>